<gene>
    <name evidence="4" type="ORF">ENV70_07080</name>
</gene>
<evidence type="ECO:0000256" key="3">
    <source>
        <dbReference type="SAM" id="Phobius"/>
    </source>
</evidence>
<feature type="region of interest" description="Disordered" evidence="2">
    <location>
        <begin position="955"/>
        <end position="979"/>
    </location>
</feature>
<keyword evidence="1" id="KW-0175">Coiled coil</keyword>
<evidence type="ECO:0000256" key="1">
    <source>
        <dbReference type="SAM" id="Coils"/>
    </source>
</evidence>
<dbReference type="EMBL" id="DTHJ01000143">
    <property type="protein sequence ID" value="HHS63353.1"/>
    <property type="molecule type" value="Genomic_DNA"/>
</dbReference>
<feature type="transmembrane region" description="Helical" evidence="3">
    <location>
        <begin position="131"/>
        <end position="154"/>
    </location>
</feature>
<protein>
    <recommendedName>
        <fullName evidence="5">DUF4175 family protein</fullName>
    </recommendedName>
</protein>
<feature type="transmembrane region" description="Helical" evidence="3">
    <location>
        <begin position="20"/>
        <end position="40"/>
    </location>
</feature>
<name>A0A7C6AGK1_UNCW3</name>
<evidence type="ECO:0000256" key="2">
    <source>
        <dbReference type="SAM" id="MobiDB-lite"/>
    </source>
</evidence>
<organism evidence="4">
    <name type="scientific">candidate division WOR-3 bacterium</name>
    <dbReference type="NCBI Taxonomy" id="2052148"/>
    <lineage>
        <taxon>Bacteria</taxon>
        <taxon>Bacteria division WOR-3</taxon>
    </lineage>
</organism>
<proteinExistence type="predicted"/>
<feature type="coiled-coil region" evidence="1">
    <location>
        <begin position="879"/>
        <end position="929"/>
    </location>
</feature>
<feature type="compositionally biased region" description="Basic and acidic residues" evidence="2">
    <location>
        <begin position="955"/>
        <end position="969"/>
    </location>
</feature>
<sequence>MKMIEKKVIAYAKRQGFINLLSLILFTLSTILISLTIALFLLKSPWYGLIGFIPLLFYKRNNFVDWARAFDKKVGANGEIVSSIQISHIPENNREGYSRELINAFIKSTEKKFENIEIKKFLDKRFLNRSLLFFLITLLFALLFPAFLPGRFWFALNHKIEYNVIPQSGRFNRNENIELKIDLAGPYIPDKVTLVYKTRDIIKRFDLSVVDGKANKRIEITEPFDYYFEFAGIKSSEYKIVVIEPIYLKELVFSLHYPKYTKLSDEIKSDRQLIVPAGTEVEIRGRASQVLKQAKFLFNDTTELNCDKELFSGRFKITTSGKAQLMIIGETSHQEEISIYAIPDLAPLIEVFLPGYNINMPPNMKITLGIKCSDDYGLNKVNLNYQFNEPKEIGLRFKKGSAEDTIFYEWDLNGLRMLPGDRVSYFVEVQDNGGQRAKSKTYFIYFPTMEQIYEEVKGREEMVQSDLKNLEDTHQEGMNEIKRLEEKLKRERELSWLDNEKLKEVINKEESVLKKIEDWQNELKNTIEKLKSGILLDQKSIERLQEITKILQEIAPEELKQALENLKQAMNKNPEELKKAMEQLKEAQEELAKALERTLELLKRYQQEEKLKELAEKAGRLSEQAEDLKKIEELKGMEGLKKSLDSLFRAIDSLATEIDRLSESEGLEQEISEQLKQASKKARSMSQGKDISPEDLKKGLNKLSTDLQRLYEDLTKGRAANLRRNLLESLNQLVELSKLEEDLLNLEKVDPDRQSEIAIATKEVAESLYAQQVKSLYVGPEIGKRLSKALKEMEQASLNPANTGKFHAQEAMKQLNLASLSMLQSLKKAVEGSGSSTGMDEFLKNLSSLAQNQMGVGQSIFGLFPIPASGLTPEQMAQIQRLAGKQRELRQTLESLKGSPEAGRFQELLDNLAQEMKETEEALYQYKIDRKLIERQQLIISRLLDAERSIRQEDWTKERKSKPGEDIKHPSPASLPEELGRDELMEIIQRALKQPHPQEYEIYIREYFRALLEQK</sequence>
<feature type="coiled-coil region" evidence="1">
    <location>
        <begin position="453"/>
        <end position="529"/>
    </location>
</feature>
<reference evidence="4" key="1">
    <citation type="journal article" date="2020" name="mSystems">
        <title>Genome- and Community-Level Interaction Insights into Carbon Utilization and Element Cycling Functions of Hydrothermarchaeota in Hydrothermal Sediment.</title>
        <authorList>
            <person name="Zhou Z."/>
            <person name="Liu Y."/>
            <person name="Xu W."/>
            <person name="Pan J."/>
            <person name="Luo Z.H."/>
            <person name="Li M."/>
        </authorList>
    </citation>
    <scope>NUCLEOTIDE SEQUENCE [LARGE SCALE GENOMIC DNA]</scope>
    <source>
        <strain evidence="4">SpSt-783</strain>
    </source>
</reference>
<comment type="caution">
    <text evidence="4">The sequence shown here is derived from an EMBL/GenBank/DDBJ whole genome shotgun (WGS) entry which is preliminary data.</text>
</comment>
<feature type="region of interest" description="Disordered" evidence="2">
    <location>
        <begin position="676"/>
        <end position="697"/>
    </location>
</feature>
<keyword evidence="3" id="KW-0472">Membrane</keyword>
<evidence type="ECO:0008006" key="5">
    <source>
        <dbReference type="Google" id="ProtNLM"/>
    </source>
</evidence>
<keyword evidence="3" id="KW-1133">Transmembrane helix</keyword>
<feature type="transmembrane region" description="Helical" evidence="3">
    <location>
        <begin position="46"/>
        <end position="63"/>
    </location>
</feature>
<feature type="coiled-coil region" evidence="1">
    <location>
        <begin position="559"/>
        <end position="664"/>
    </location>
</feature>
<keyword evidence="3" id="KW-0812">Transmembrane</keyword>
<dbReference type="AlphaFoldDB" id="A0A7C6AGK1"/>
<accession>A0A7C6AGK1</accession>
<evidence type="ECO:0000313" key="4">
    <source>
        <dbReference type="EMBL" id="HHS63353.1"/>
    </source>
</evidence>